<dbReference type="EMBL" id="CATQJA010002588">
    <property type="protein sequence ID" value="CAJ0571975.1"/>
    <property type="molecule type" value="Genomic_DNA"/>
</dbReference>
<proteinExistence type="predicted"/>
<organism evidence="1 2">
    <name type="scientific">Mesorhabditis spiculigera</name>
    <dbReference type="NCBI Taxonomy" id="96644"/>
    <lineage>
        <taxon>Eukaryota</taxon>
        <taxon>Metazoa</taxon>
        <taxon>Ecdysozoa</taxon>
        <taxon>Nematoda</taxon>
        <taxon>Chromadorea</taxon>
        <taxon>Rhabditida</taxon>
        <taxon>Rhabditina</taxon>
        <taxon>Rhabditomorpha</taxon>
        <taxon>Rhabditoidea</taxon>
        <taxon>Rhabditidae</taxon>
        <taxon>Mesorhabditinae</taxon>
        <taxon>Mesorhabditis</taxon>
    </lineage>
</organism>
<gene>
    <name evidence="1" type="ORF">MSPICULIGERA_LOCUS10371</name>
</gene>
<evidence type="ECO:0000313" key="2">
    <source>
        <dbReference type="Proteomes" id="UP001177023"/>
    </source>
</evidence>
<dbReference type="Proteomes" id="UP001177023">
    <property type="component" value="Unassembled WGS sequence"/>
</dbReference>
<evidence type="ECO:0000313" key="1">
    <source>
        <dbReference type="EMBL" id="CAJ0571975.1"/>
    </source>
</evidence>
<sequence length="243" mass="27930">MTTSCSTFAPVADILINTAVVIFVSDTVLRWLQGDAEIDKIEVPAGVDSNFDFFFKPLMKKMTPELGLIDRTYDGMELILRTSDGQALITYLDKRDGALVLIRCEYNFRRGRCLGSYERNHEALNRIRILLSEWQICEERWPGLIVELPEKLKEECIEFNEYNKGATEMDLMTDAIWRPIAKRRSPWGCYGNATFRDATFPLELAVRHAYQFTKAFEERGVLPDVDEFKPAKEAEIVTRNAIS</sequence>
<dbReference type="AlphaFoldDB" id="A0AA36G124"/>
<comment type="caution">
    <text evidence="1">The sequence shown here is derived from an EMBL/GenBank/DDBJ whole genome shotgun (WGS) entry which is preliminary data.</text>
</comment>
<accession>A0AA36G124</accession>
<reference evidence="1" key="1">
    <citation type="submission" date="2023-06" db="EMBL/GenBank/DDBJ databases">
        <authorList>
            <person name="Delattre M."/>
        </authorList>
    </citation>
    <scope>NUCLEOTIDE SEQUENCE</scope>
    <source>
        <strain evidence="1">AF72</strain>
    </source>
</reference>
<protein>
    <submittedName>
        <fullName evidence="1">Uncharacterized protein</fullName>
    </submittedName>
</protein>
<name>A0AA36G124_9BILA</name>
<keyword evidence="2" id="KW-1185">Reference proteome</keyword>
<feature type="non-terminal residue" evidence="1">
    <location>
        <position position="243"/>
    </location>
</feature>